<evidence type="ECO:0000256" key="8">
    <source>
        <dbReference type="ARBA" id="ARBA00023125"/>
    </source>
</evidence>
<evidence type="ECO:0000313" key="15">
    <source>
        <dbReference type="Proteomes" id="UP000038750"/>
    </source>
</evidence>
<gene>
    <name evidence="14" type="primary">b4052_1</name>
    <name evidence="14" type="ORF">ERS008530_00651</name>
</gene>
<sequence length="467" mass="51611">MTIDYKTPPHNLDAEQSVLGGLMLDDGSDNVAKVLSMLKPESFYTRPHQVIFAEIKDLVSRQIPIDLITLYNQMENKGISSTVGGFAYMAELSKNTPSAANIVHYAMEVRDKAITRYSIAKTNAMTELLYANNGMTATQKLEAIQALSTEITDHAKTGNRRGLRTFESVFSDWVDVVDQRLSGDPRAIGLTSGIASLDAMLEPKRIVKGSLFVVGARPKMGKTTLYSKMAINCALNENLPALAFSLEMPDVQLGEGMISQASGVSNSNFYLDGYDDNRFALASAKGLELARSGNLYIDDTPGLSLSHIVSECRRIKRERGVVGMVLVDYLTLMTAEKADRNDLAYGMITKGLKNLAKELDCVVVLLTQLNRDLEKRVNKRPQPSDSRDTGQIEQDCDYWLGIYREGAYDENANQQDTELLLRLNRHGSGGVVFVEQRHGAIYDCNQDQAKAKAAESERRPTKKQGGF</sequence>
<evidence type="ECO:0000259" key="13">
    <source>
        <dbReference type="PROSITE" id="PS51199"/>
    </source>
</evidence>
<evidence type="ECO:0000256" key="5">
    <source>
        <dbReference type="ARBA" id="ARBA00022801"/>
    </source>
</evidence>
<dbReference type="Gene3D" id="1.10.860.10">
    <property type="entry name" value="DNAb Helicase, Chain A"/>
    <property type="match status" value="1"/>
</dbReference>
<protein>
    <recommendedName>
        <fullName evidence="10">DNA 5'-3' helicase</fullName>
        <ecNumber evidence="10">5.6.2.3</ecNumber>
    </recommendedName>
</protein>
<dbReference type="InterPro" id="IPR036185">
    <property type="entry name" value="DNA_heli_DnaB-like_N_sf"/>
</dbReference>
<dbReference type="GO" id="GO:0016887">
    <property type="term" value="F:ATP hydrolysis activity"/>
    <property type="evidence" value="ECO:0007669"/>
    <property type="project" value="RHEA"/>
</dbReference>
<dbReference type="InterPro" id="IPR027417">
    <property type="entry name" value="P-loop_NTPase"/>
</dbReference>
<dbReference type="EMBL" id="CPZJ01000002">
    <property type="protein sequence ID" value="CNF19350.1"/>
    <property type="molecule type" value="Genomic_DNA"/>
</dbReference>
<dbReference type="PROSITE" id="PS51199">
    <property type="entry name" value="SF4_HELICASE"/>
    <property type="match status" value="1"/>
</dbReference>
<dbReference type="Proteomes" id="UP000038750">
    <property type="component" value="Unassembled WGS sequence"/>
</dbReference>
<evidence type="ECO:0000256" key="10">
    <source>
        <dbReference type="ARBA" id="ARBA00044969"/>
    </source>
</evidence>
<keyword evidence="9" id="KW-0413">Isomerase</keyword>
<dbReference type="PANTHER" id="PTHR30153">
    <property type="entry name" value="REPLICATIVE DNA HELICASE DNAB"/>
    <property type="match status" value="1"/>
</dbReference>
<accession>A0A0T9LSD3</accession>
<feature type="domain" description="SF4 helicase" evidence="13">
    <location>
        <begin position="183"/>
        <end position="449"/>
    </location>
</feature>
<dbReference type="GO" id="GO:0005829">
    <property type="term" value="C:cytosol"/>
    <property type="evidence" value="ECO:0007669"/>
    <property type="project" value="TreeGrafter"/>
</dbReference>
<evidence type="ECO:0000256" key="2">
    <source>
        <dbReference type="ARBA" id="ARBA00022515"/>
    </source>
</evidence>
<proteinExistence type="inferred from homology"/>
<feature type="compositionally biased region" description="Basic and acidic residues" evidence="12">
    <location>
        <begin position="449"/>
        <end position="459"/>
    </location>
</feature>
<dbReference type="SUPFAM" id="SSF52540">
    <property type="entry name" value="P-loop containing nucleoside triphosphate hydrolases"/>
    <property type="match status" value="1"/>
</dbReference>
<dbReference type="GO" id="GO:0006269">
    <property type="term" value="P:DNA replication, synthesis of primer"/>
    <property type="evidence" value="ECO:0007669"/>
    <property type="project" value="UniProtKB-KW"/>
</dbReference>
<dbReference type="InterPro" id="IPR007693">
    <property type="entry name" value="DNA_helicase_DnaB-like_N"/>
</dbReference>
<keyword evidence="7" id="KW-0067">ATP-binding</keyword>
<evidence type="ECO:0000256" key="1">
    <source>
        <dbReference type="ARBA" id="ARBA00008428"/>
    </source>
</evidence>
<dbReference type="CDD" id="cd00984">
    <property type="entry name" value="DnaB_C"/>
    <property type="match status" value="1"/>
</dbReference>
<keyword evidence="3" id="KW-0235">DNA replication</keyword>
<comment type="similarity">
    <text evidence="1">Belongs to the helicase family. DnaB subfamily.</text>
</comment>
<keyword evidence="6 14" id="KW-0347">Helicase</keyword>
<dbReference type="RefSeq" id="WP_050072782.1">
    <property type="nucleotide sequence ID" value="NZ_CPZJ01000002.1"/>
</dbReference>
<reference evidence="14 15" key="1">
    <citation type="submission" date="2015-03" db="EMBL/GenBank/DDBJ databases">
        <authorList>
            <person name="Murphy D."/>
        </authorList>
    </citation>
    <scope>NUCLEOTIDE SEQUENCE [LARGE SCALE GENOMIC DNA]</scope>
    <source>
        <strain evidence="14 15">BR165/97</strain>
    </source>
</reference>
<keyword evidence="8" id="KW-0238">DNA-binding</keyword>
<dbReference type="Gene3D" id="3.40.50.300">
    <property type="entry name" value="P-loop containing nucleotide triphosphate hydrolases"/>
    <property type="match status" value="1"/>
</dbReference>
<name>A0A0T9LSD3_YERIN</name>
<dbReference type="PANTHER" id="PTHR30153:SF2">
    <property type="entry name" value="REPLICATIVE DNA HELICASE"/>
    <property type="match status" value="1"/>
</dbReference>
<dbReference type="OrthoDB" id="6472549at2"/>
<dbReference type="GO" id="GO:1990077">
    <property type="term" value="C:primosome complex"/>
    <property type="evidence" value="ECO:0007669"/>
    <property type="project" value="UniProtKB-KW"/>
</dbReference>
<evidence type="ECO:0000256" key="7">
    <source>
        <dbReference type="ARBA" id="ARBA00022840"/>
    </source>
</evidence>
<dbReference type="GO" id="GO:0003677">
    <property type="term" value="F:DNA binding"/>
    <property type="evidence" value="ECO:0007669"/>
    <property type="project" value="UniProtKB-KW"/>
</dbReference>
<dbReference type="Pfam" id="PF03796">
    <property type="entry name" value="DnaB_C"/>
    <property type="match status" value="1"/>
</dbReference>
<evidence type="ECO:0000256" key="3">
    <source>
        <dbReference type="ARBA" id="ARBA00022705"/>
    </source>
</evidence>
<feature type="region of interest" description="Disordered" evidence="12">
    <location>
        <begin position="448"/>
        <end position="467"/>
    </location>
</feature>
<evidence type="ECO:0000256" key="4">
    <source>
        <dbReference type="ARBA" id="ARBA00022741"/>
    </source>
</evidence>
<evidence type="ECO:0000313" key="14">
    <source>
        <dbReference type="EMBL" id="CNF19350.1"/>
    </source>
</evidence>
<organism evidence="14 15">
    <name type="scientific">Yersinia intermedia</name>
    <dbReference type="NCBI Taxonomy" id="631"/>
    <lineage>
        <taxon>Bacteria</taxon>
        <taxon>Pseudomonadati</taxon>
        <taxon>Pseudomonadota</taxon>
        <taxon>Gammaproteobacteria</taxon>
        <taxon>Enterobacterales</taxon>
        <taxon>Yersiniaceae</taxon>
        <taxon>Yersinia</taxon>
    </lineage>
</organism>
<dbReference type="AlphaFoldDB" id="A0A0T9LSD3"/>
<evidence type="ECO:0000256" key="9">
    <source>
        <dbReference type="ARBA" id="ARBA00023235"/>
    </source>
</evidence>
<dbReference type="GO" id="GO:0043139">
    <property type="term" value="F:5'-3' DNA helicase activity"/>
    <property type="evidence" value="ECO:0007669"/>
    <property type="project" value="UniProtKB-EC"/>
</dbReference>
<keyword evidence="4" id="KW-0547">Nucleotide-binding</keyword>
<dbReference type="SUPFAM" id="SSF48024">
    <property type="entry name" value="N-terminal domain of DnaB helicase"/>
    <property type="match status" value="1"/>
</dbReference>
<evidence type="ECO:0000256" key="11">
    <source>
        <dbReference type="ARBA" id="ARBA00048954"/>
    </source>
</evidence>
<evidence type="ECO:0000256" key="12">
    <source>
        <dbReference type="SAM" id="MobiDB-lite"/>
    </source>
</evidence>
<comment type="catalytic activity">
    <reaction evidence="11">
        <text>ATP + H2O = ADP + phosphate + H(+)</text>
        <dbReference type="Rhea" id="RHEA:13065"/>
        <dbReference type="ChEBI" id="CHEBI:15377"/>
        <dbReference type="ChEBI" id="CHEBI:15378"/>
        <dbReference type="ChEBI" id="CHEBI:30616"/>
        <dbReference type="ChEBI" id="CHEBI:43474"/>
        <dbReference type="ChEBI" id="CHEBI:456216"/>
        <dbReference type="EC" id="5.6.2.3"/>
    </reaction>
</comment>
<dbReference type="GO" id="GO:0005524">
    <property type="term" value="F:ATP binding"/>
    <property type="evidence" value="ECO:0007669"/>
    <property type="project" value="UniProtKB-KW"/>
</dbReference>
<dbReference type="EC" id="5.6.2.3" evidence="10"/>
<evidence type="ECO:0000256" key="6">
    <source>
        <dbReference type="ARBA" id="ARBA00022806"/>
    </source>
</evidence>
<keyword evidence="5 14" id="KW-0378">Hydrolase</keyword>
<dbReference type="InterPro" id="IPR016136">
    <property type="entry name" value="DNA_helicase_N/primase_C"/>
</dbReference>
<dbReference type="Pfam" id="PF00772">
    <property type="entry name" value="DnaB"/>
    <property type="match status" value="1"/>
</dbReference>
<dbReference type="InterPro" id="IPR007694">
    <property type="entry name" value="DNA_helicase_DnaB-like_C"/>
</dbReference>
<keyword evidence="2" id="KW-0639">Primosome</keyword>